<dbReference type="Proteomes" id="UP000054538">
    <property type="component" value="Unassembled WGS sequence"/>
</dbReference>
<dbReference type="AlphaFoldDB" id="A0A0D0DKT1"/>
<keyword evidence="2" id="KW-1185">Reference proteome</keyword>
<protein>
    <submittedName>
        <fullName evidence="1">Uncharacterized protein</fullName>
    </submittedName>
</protein>
<evidence type="ECO:0000313" key="1">
    <source>
        <dbReference type="EMBL" id="KIK91813.1"/>
    </source>
</evidence>
<gene>
    <name evidence="1" type="ORF">PAXRUDRAFT_611603</name>
</gene>
<name>A0A0D0DKT1_9AGAM</name>
<evidence type="ECO:0000313" key="2">
    <source>
        <dbReference type="Proteomes" id="UP000054538"/>
    </source>
</evidence>
<organism evidence="1 2">
    <name type="scientific">Paxillus rubicundulus Ve08.2h10</name>
    <dbReference type="NCBI Taxonomy" id="930991"/>
    <lineage>
        <taxon>Eukaryota</taxon>
        <taxon>Fungi</taxon>
        <taxon>Dikarya</taxon>
        <taxon>Basidiomycota</taxon>
        <taxon>Agaricomycotina</taxon>
        <taxon>Agaricomycetes</taxon>
        <taxon>Agaricomycetidae</taxon>
        <taxon>Boletales</taxon>
        <taxon>Paxilineae</taxon>
        <taxon>Paxillaceae</taxon>
        <taxon>Paxillus</taxon>
    </lineage>
</organism>
<dbReference type="HOGENOM" id="CLU_2794700_0_0_1"/>
<dbReference type="InParanoid" id="A0A0D0DKT1"/>
<proteinExistence type="predicted"/>
<dbReference type="EMBL" id="KN825344">
    <property type="protein sequence ID" value="KIK91813.1"/>
    <property type="molecule type" value="Genomic_DNA"/>
</dbReference>
<accession>A0A0D0DKT1</accession>
<reference evidence="1 2" key="1">
    <citation type="submission" date="2014-04" db="EMBL/GenBank/DDBJ databases">
        <authorList>
            <consortium name="DOE Joint Genome Institute"/>
            <person name="Kuo A."/>
            <person name="Kohler A."/>
            <person name="Jargeat P."/>
            <person name="Nagy L.G."/>
            <person name="Floudas D."/>
            <person name="Copeland A."/>
            <person name="Barry K.W."/>
            <person name="Cichocki N."/>
            <person name="Veneault-Fourrey C."/>
            <person name="LaButti K."/>
            <person name="Lindquist E.A."/>
            <person name="Lipzen A."/>
            <person name="Lundell T."/>
            <person name="Morin E."/>
            <person name="Murat C."/>
            <person name="Sun H."/>
            <person name="Tunlid A."/>
            <person name="Henrissat B."/>
            <person name="Grigoriev I.V."/>
            <person name="Hibbett D.S."/>
            <person name="Martin F."/>
            <person name="Nordberg H.P."/>
            <person name="Cantor M.N."/>
            <person name="Hua S.X."/>
        </authorList>
    </citation>
    <scope>NUCLEOTIDE SEQUENCE [LARGE SCALE GENOMIC DNA]</scope>
    <source>
        <strain evidence="1 2">Ve08.2h10</strain>
    </source>
</reference>
<reference evidence="2" key="2">
    <citation type="submission" date="2015-01" db="EMBL/GenBank/DDBJ databases">
        <title>Evolutionary Origins and Diversification of the Mycorrhizal Mutualists.</title>
        <authorList>
            <consortium name="DOE Joint Genome Institute"/>
            <consortium name="Mycorrhizal Genomics Consortium"/>
            <person name="Kohler A."/>
            <person name="Kuo A."/>
            <person name="Nagy L.G."/>
            <person name="Floudas D."/>
            <person name="Copeland A."/>
            <person name="Barry K.W."/>
            <person name="Cichocki N."/>
            <person name="Veneault-Fourrey C."/>
            <person name="LaButti K."/>
            <person name="Lindquist E.A."/>
            <person name="Lipzen A."/>
            <person name="Lundell T."/>
            <person name="Morin E."/>
            <person name="Murat C."/>
            <person name="Riley R."/>
            <person name="Ohm R."/>
            <person name="Sun H."/>
            <person name="Tunlid A."/>
            <person name="Henrissat B."/>
            <person name="Grigoriev I.V."/>
            <person name="Hibbett D.S."/>
            <person name="Martin F."/>
        </authorList>
    </citation>
    <scope>NUCLEOTIDE SEQUENCE [LARGE SCALE GENOMIC DNA]</scope>
    <source>
        <strain evidence="2">Ve08.2h10</strain>
    </source>
</reference>
<sequence length="68" mass="7819">MVPRILTRDCLSRRDRNNRIDGFRYRLSTTQVYYMRPLISAPQVWISSTSALYISSSLPGSPLMCCTC</sequence>